<feature type="domain" description="APO" evidence="2">
    <location>
        <begin position="315"/>
        <end position="401"/>
    </location>
</feature>
<sequence length="423" mass="48638">MQQRHCQNIIKHSNIILECFRGCFLKTTKLSETTFSTSLDRISQPKELPMESYDRPKDRTPKTKKKHRKHERKPFVTDINELKRRARLEKIMRNEVCEISLKPPENGLLVKKLIPVAHEVYSARNELLDIVPKLIERISLHACRVCGEVHVGLLPHGIRTCNTAGSLSSKEHSWVKGGIDNILPVVESFHLYDRVGRAVSHEECLEVDRIPAIVELCVQAGLDLPEYPTRRRMLPVYNISGRLIDFEKRFPQDARYGVNIKSFGFWEQIKKTKENLSQVPQKSNCLQDLAVQGMLAWDKMRSGALRLMLKYPVQTCGYCPEVQVGPKGHRARLCQAFKHQMRDGQHAWQEASIDDIVPPVYVWHVRDPQSSEPLVHSLKRYYGKLPAVVELFWQAGAQVGEEYDGLMREDVVVPDLNEEKLVV</sequence>
<gene>
    <name evidence="3" type="ORF">H6P81_004754</name>
</gene>
<keyword evidence="4" id="KW-1185">Reference proteome</keyword>
<evidence type="ECO:0000313" key="3">
    <source>
        <dbReference type="EMBL" id="KAG9451850.1"/>
    </source>
</evidence>
<feature type="compositionally biased region" description="Basic and acidic residues" evidence="1">
    <location>
        <begin position="48"/>
        <end position="61"/>
    </location>
</feature>
<feature type="domain" description="APO" evidence="2">
    <location>
        <begin position="142"/>
        <end position="226"/>
    </location>
</feature>
<dbReference type="PANTHER" id="PTHR10388">
    <property type="entry name" value="EUKARYOTIC TRANSLATION INITIATION FACTOR SUI1"/>
    <property type="match status" value="1"/>
</dbReference>
<dbReference type="Proteomes" id="UP000825729">
    <property type="component" value="Unassembled WGS sequence"/>
</dbReference>
<accession>A0AAV7ESJ7</accession>
<dbReference type="AlphaFoldDB" id="A0AAV7ESJ7"/>
<name>A0AAV7ESJ7_ARIFI</name>
<dbReference type="InterPro" id="IPR023342">
    <property type="entry name" value="APO_dom"/>
</dbReference>
<evidence type="ECO:0000256" key="1">
    <source>
        <dbReference type="SAM" id="MobiDB-lite"/>
    </source>
</evidence>
<feature type="compositionally biased region" description="Basic residues" evidence="1">
    <location>
        <begin position="62"/>
        <end position="72"/>
    </location>
</feature>
<dbReference type="Pfam" id="PF05634">
    <property type="entry name" value="APO_RNA-bind"/>
    <property type="match status" value="2"/>
</dbReference>
<comment type="caution">
    <text evidence="3">The sequence shown here is derived from an EMBL/GenBank/DDBJ whole genome shotgun (WGS) entry which is preliminary data.</text>
</comment>
<feature type="region of interest" description="Disordered" evidence="1">
    <location>
        <begin position="46"/>
        <end position="72"/>
    </location>
</feature>
<organism evidence="3 4">
    <name type="scientific">Aristolochia fimbriata</name>
    <name type="common">White veined hardy Dutchman's pipe vine</name>
    <dbReference type="NCBI Taxonomy" id="158543"/>
    <lineage>
        <taxon>Eukaryota</taxon>
        <taxon>Viridiplantae</taxon>
        <taxon>Streptophyta</taxon>
        <taxon>Embryophyta</taxon>
        <taxon>Tracheophyta</taxon>
        <taxon>Spermatophyta</taxon>
        <taxon>Magnoliopsida</taxon>
        <taxon>Magnoliidae</taxon>
        <taxon>Piperales</taxon>
        <taxon>Aristolochiaceae</taxon>
        <taxon>Aristolochia</taxon>
    </lineage>
</organism>
<dbReference type="EMBL" id="JAINDJ010000003">
    <property type="protein sequence ID" value="KAG9451850.1"/>
    <property type="molecule type" value="Genomic_DNA"/>
</dbReference>
<dbReference type="PROSITE" id="PS51499">
    <property type="entry name" value="APO"/>
    <property type="match status" value="2"/>
</dbReference>
<proteinExistence type="predicted"/>
<evidence type="ECO:0000259" key="2">
    <source>
        <dbReference type="PROSITE" id="PS51499"/>
    </source>
</evidence>
<evidence type="ECO:0000313" key="4">
    <source>
        <dbReference type="Proteomes" id="UP000825729"/>
    </source>
</evidence>
<reference evidence="3 4" key="1">
    <citation type="submission" date="2021-07" db="EMBL/GenBank/DDBJ databases">
        <title>The Aristolochia fimbriata genome: insights into angiosperm evolution, floral development and chemical biosynthesis.</title>
        <authorList>
            <person name="Jiao Y."/>
        </authorList>
    </citation>
    <scope>NUCLEOTIDE SEQUENCE [LARGE SCALE GENOMIC DNA]</scope>
    <source>
        <strain evidence="3">IBCAS-2021</strain>
        <tissue evidence="3">Leaf</tissue>
    </source>
</reference>
<dbReference type="GO" id="GO:0003723">
    <property type="term" value="F:RNA binding"/>
    <property type="evidence" value="ECO:0007669"/>
    <property type="project" value="InterPro"/>
</dbReference>
<protein>
    <recommendedName>
        <fullName evidence="2">APO domain-containing protein</fullName>
    </recommendedName>
</protein>